<gene>
    <name evidence="2" type="ORF">IPJ38_09880</name>
</gene>
<dbReference type="Proteomes" id="UP000739411">
    <property type="component" value="Unassembled WGS sequence"/>
</dbReference>
<dbReference type="EMBL" id="JADJMS010000019">
    <property type="protein sequence ID" value="MBK7415356.1"/>
    <property type="molecule type" value="Genomic_DNA"/>
</dbReference>
<feature type="region of interest" description="Disordered" evidence="1">
    <location>
        <begin position="63"/>
        <end position="91"/>
    </location>
</feature>
<comment type="caution">
    <text evidence="2">The sequence shown here is derived from an EMBL/GenBank/DDBJ whole genome shotgun (WGS) entry which is preliminary data.</text>
</comment>
<evidence type="ECO:0000256" key="1">
    <source>
        <dbReference type="SAM" id="MobiDB-lite"/>
    </source>
</evidence>
<proteinExistence type="predicted"/>
<organism evidence="2 3">
    <name type="scientific">Candidatus Dechloromonas phosphorivorans</name>
    <dbReference type="NCBI Taxonomy" id="2899244"/>
    <lineage>
        <taxon>Bacteria</taxon>
        <taxon>Pseudomonadati</taxon>
        <taxon>Pseudomonadota</taxon>
        <taxon>Betaproteobacteria</taxon>
        <taxon>Rhodocyclales</taxon>
        <taxon>Azonexaceae</taxon>
        <taxon>Dechloromonas</taxon>
    </lineage>
</organism>
<sequence>MPQPEPTAEPIAAPAVEAAAPVAAKRIRKVDVELEATNARNKKAMSDALVKVMAVKIAQPLGRAVPPPDLQKSKKAAKAGKPEKAPKLAKPKKIKLVRDSYAMPENEYAAIGTLKKRLAALGNEFKKSELLRGGVAALAALNDAELLAAMGRVHKIKTGRPAK</sequence>
<evidence type="ECO:0000313" key="2">
    <source>
        <dbReference type="EMBL" id="MBK7415356.1"/>
    </source>
</evidence>
<name>A0A935MYU3_9RHOO</name>
<protein>
    <submittedName>
        <fullName evidence="2">Uncharacterized protein</fullName>
    </submittedName>
</protein>
<evidence type="ECO:0000313" key="3">
    <source>
        <dbReference type="Proteomes" id="UP000739411"/>
    </source>
</evidence>
<dbReference type="AlphaFoldDB" id="A0A935MYU3"/>
<accession>A0A935MYU3</accession>
<reference evidence="2 3" key="1">
    <citation type="submission" date="2020-10" db="EMBL/GenBank/DDBJ databases">
        <title>Connecting structure to function with the recovery of over 1000 high-quality activated sludge metagenome-assembled genomes encoding full-length rRNA genes using long-read sequencing.</title>
        <authorList>
            <person name="Singleton C.M."/>
            <person name="Petriglieri F."/>
            <person name="Kristensen J.M."/>
            <person name="Kirkegaard R.H."/>
            <person name="Michaelsen T.Y."/>
            <person name="Andersen M.H."/>
            <person name="Karst S.M."/>
            <person name="Dueholm M.S."/>
            <person name="Nielsen P.H."/>
            <person name="Albertsen M."/>
        </authorList>
    </citation>
    <scope>NUCLEOTIDE SEQUENCE [LARGE SCALE GENOMIC DNA]</scope>
    <source>
        <strain evidence="2">EsbW_18-Q3-R4-48_BATAC.463</strain>
    </source>
</reference>